<gene>
    <name evidence="6 9" type="primary">rsmI</name>
    <name evidence="9" type="ORF">CKO25_01540</name>
</gene>
<evidence type="ECO:0000256" key="1">
    <source>
        <dbReference type="ARBA" id="ARBA00022490"/>
    </source>
</evidence>
<protein>
    <recommendedName>
        <fullName evidence="6">Ribosomal RNA small subunit methyltransferase I</fullName>
        <ecNumber evidence="6">2.1.1.198</ecNumber>
    </recommendedName>
    <alternativeName>
        <fullName evidence="6">16S rRNA 2'-O-ribose C1402 methyltransferase</fullName>
    </alternativeName>
    <alternativeName>
        <fullName evidence="6">rRNA (cytidine-2'-O-)-methyltransferase RsmI</fullName>
    </alternativeName>
</protein>
<evidence type="ECO:0000256" key="4">
    <source>
        <dbReference type="ARBA" id="ARBA00022679"/>
    </source>
</evidence>
<dbReference type="GO" id="GO:0070677">
    <property type="term" value="F:rRNA (cytosine-2'-O-)-methyltransferase activity"/>
    <property type="evidence" value="ECO:0007669"/>
    <property type="project" value="UniProtKB-UniRule"/>
</dbReference>
<dbReference type="CDD" id="cd11648">
    <property type="entry name" value="RsmI"/>
    <property type="match status" value="1"/>
</dbReference>
<dbReference type="PROSITE" id="PS01296">
    <property type="entry name" value="RSMI"/>
    <property type="match status" value="1"/>
</dbReference>
<dbReference type="InterPro" id="IPR018063">
    <property type="entry name" value="SAM_MeTrfase_RsmI_CS"/>
</dbReference>
<keyword evidence="1 6" id="KW-0963">Cytoplasm</keyword>
<comment type="caution">
    <text evidence="9">The sequence shown here is derived from an EMBL/GenBank/DDBJ whole genome shotgun (WGS) entry which is preliminary data.</text>
</comment>
<evidence type="ECO:0000313" key="10">
    <source>
        <dbReference type="Proteomes" id="UP001138802"/>
    </source>
</evidence>
<sequence length="298" mass="32119">MEQRQGILYVVATPIGNLADITERARKVLSEVDLIAAEDTRQTRRLLTHYGISTKTIAYHDHNETRLAPRLLAALDQGHQIALVSDAGTPLISDPGLTLVAAARERGLTVIPVPGPSAVICALSAAGLPSDRFLFVGFPPRLSGQRERWLAELGSERGTLVLYESGHRVVETLQALARVMGETRRVVIARELTKRFETFLSGPASVLATRLATDPEQRLGEFVILVEGSRAQGEVDRGEQERVLRILCDTLPLAQAVALGARLTGAKKNGLYRLALELNLGVVDGDGDGAGPDGSRAR</sequence>
<dbReference type="FunFam" id="3.30.950.10:FF:000002">
    <property type="entry name" value="Ribosomal RNA small subunit methyltransferase I"/>
    <property type="match status" value="1"/>
</dbReference>
<feature type="domain" description="Tetrapyrrole methylase" evidence="7">
    <location>
        <begin position="8"/>
        <end position="205"/>
    </location>
</feature>
<reference evidence="9 10" key="1">
    <citation type="journal article" date="2020" name="Microorganisms">
        <title>Osmotic Adaptation and Compatible Solute Biosynthesis of Phototrophic Bacteria as Revealed from Genome Analyses.</title>
        <authorList>
            <person name="Imhoff J.F."/>
            <person name="Rahn T."/>
            <person name="Kunzel S."/>
            <person name="Keller A."/>
            <person name="Neulinger S.C."/>
        </authorList>
    </citation>
    <scope>NUCLEOTIDE SEQUENCE [LARGE SCALE GENOMIC DNA]</scope>
    <source>
        <strain evidence="9 10">DSM 21303</strain>
    </source>
</reference>
<dbReference type="PIRSF" id="PIRSF005917">
    <property type="entry name" value="MTase_YraL"/>
    <property type="match status" value="1"/>
</dbReference>
<keyword evidence="3 6" id="KW-0489">Methyltransferase</keyword>
<dbReference type="InterPro" id="IPR000878">
    <property type="entry name" value="4pyrrol_Mease"/>
</dbReference>
<dbReference type="PANTHER" id="PTHR46111">
    <property type="entry name" value="RIBOSOMAL RNA SMALL SUBUNIT METHYLTRANSFERASE I"/>
    <property type="match status" value="1"/>
</dbReference>
<organism evidence="9 10">
    <name type="scientific">Thiocapsa imhoffii</name>
    <dbReference type="NCBI Taxonomy" id="382777"/>
    <lineage>
        <taxon>Bacteria</taxon>
        <taxon>Pseudomonadati</taxon>
        <taxon>Pseudomonadota</taxon>
        <taxon>Gammaproteobacteria</taxon>
        <taxon>Chromatiales</taxon>
        <taxon>Chromatiaceae</taxon>
        <taxon>Thiocapsa</taxon>
    </lineage>
</organism>
<comment type="similarity">
    <text evidence="6">Belongs to the methyltransferase superfamily. RsmI family.</text>
</comment>
<comment type="subcellular location">
    <subcellularLocation>
        <location evidence="6">Cytoplasm</location>
    </subcellularLocation>
</comment>
<keyword evidence="5 6" id="KW-0949">S-adenosyl-L-methionine</keyword>
<evidence type="ECO:0000256" key="5">
    <source>
        <dbReference type="ARBA" id="ARBA00022691"/>
    </source>
</evidence>
<proteinExistence type="inferred from homology"/>
<evidence type="ECO:0000256" key="6">
    <source>
        <dbReference type="HAMAP-Rule" id="MF_01877"/>
    </source>
</evidence>
<dbReference type="PANTHER" id="PTHR46111:SF1">
    <property type="entry name" value="RIBOSOMAL RNA SMALL SUBUNIT METHYLTRANSFERASE I"/>
    <property type="match status" value="1"/>
</dbReference>
<dbReference type="Gene3D" id="3.30.950.10">
    <property type="entry name" value="Methyltransferase, Cobalt-precorrin-4 Transmethylase, Domain 2"/>
    <property type="match status" value="1"/>
</dbReference>
<dbReference type="InterPro" id="IPR014777">
    <property type="entry name" value="4pyrrole_Mease_sub1"/>
</dbReference>
<evidence type="ECO:0000259" key="7">
    <source>
        <dbReference type="Pfam" id="PF00590"/>
    </source>
</evidence>
<dbReference type="EMBL" id="NRSD01000001">
    <property type="protein sequence ID" value="MBK1643358.1"/>
    <property type="molecule type" value="Genomic_DNA"/>
</dbReference>
<keyword evidence="2 6" id="KW-0698">rRNA processing</keyword>
<feature type="domain" description="RsmI HTH" evidence="8">
    <location>
        <begin position="236"/>
        <end position="278"/>
    </location>
</feature>
<dbReference type="GO" id="GO:0005737">
    <property type="term" value="C:cytoplasm"/>
    <property type="evidence" value="ECO:0007669"/>
    <property type="project" value="UniProtKB-SubCell"/>
</dbReference>
<dbReference type="InterPro" id="IPR035996">
    <property type="entry name" value="4pyrrol_Methylase_sf"/>
</dbReference>
<dbReference type="RefSeq" id="WP_200386127.1">
    <property type="nucleotide sequence ID" value="NZ_NRSD01000001.1"/>
</dbReference>
<dbReference type="InterPro" id="IPR053910">
    <property type="entry name" value="RsmI_HTH"/>
</dbReference>
<dbReference type="InterPro" id="IPR008189">
    <property type="entry name" value="rRNA_ssu_MeTfrase_I"/>
</dbReference>
<dbReference type="AlphaFoldDB" id="A0A9X0WEY9"/>
<dbReference type="Gene3D" id="3.40.1010.10">
    <property type="entry name" value="Cobalt-precorrin-4 Transmethylase, Domain 1"/>
    <property type="match status" value="1"/>
</dbReference>
<accession>A0A9X0WEY9</accession>
<evidence type="ECO:0000256" key="2">
    <source>
        <dbReference type="ARBA" id="ARBA00022552"/>
    </source>
</evidence>
<comment type="catalytic activity">
    <reaction evidence="6">
        <text>cytidine(1402) in 16S rRNA + S-adenosyl-L-methionine = 2'-O-methylcytidine(1402) in 16S rRNA + S-adenosyl-L-homocysteine + H(+)</text>
        <dbReference type="Rhea" id="RHEA:42924"/>
        <dbReference type="Rhea" id="RHEA-COMP:10285"/>
        <dbReference type="Rhea" id="RHEA-COMP:10286"/>
        <dbReference type="ChEBI" id="CHEBI:15378"/>
        <dbReference type="ChEBI" id="CHEBI:57856"/>
        <dbReference type="ChEBI" id="CHEBI:59789"/>
        <dbReference type="ChEBI" id="CHEBI:74495"/>
        <dbReference type="ChEBI" id="CHEBI:82748"/>
        <dbReference type="EC" id="2.1.1.198"/>
    </reaction>
</comment>
<dbReference type="FunFam" id="3.40.1010.10:FF:000002">
    <property type="entry name" value="Ribosomal RNA small subunit methyltransferase I"/>
    <property type="match status" value="1"/>
</dbReference>
<dbReference type="Proteomes" id="UP001138802">
    <property type="component" value="Unassembled WGS sequence"/>
</dbReference>
<name>A0A9X0WEY9_9GAMM</name>
<dbReference type="SUPFAM" id="SSF53790">
    <property type="entry name" value="Tetrapyrrole methylase"/>
    <property type="match status" value="1"/>
</dbReference>
<dbReference type="InterPro" id="IPR014776">
    <property type="entry name" value="4pyrrole_Mease_sub2"/>
</dbReference>
<dbReference type="NCBIfam" id="TIGR00096">
    <property type="entry name" value="16S rRNA (cytidine(1402)-2'-O)-methyltransferase"/>
    <property type="match status" value="1"/>
</dbReference>
<comment type="function">
    <text evidence="6">Catalyzes the 2'-O-methylation of the ribose of cytidine 1402 (C1402) in 16S rRNA.</text>
</comment>
<keyword evidence="4 6" id="KW-0808">Transferase</keyword>
<evidence type="ECO:0000313" key="9">
    <source>
        <dbReference type="EMBL" id="MBK1643358.1"/>
    </source>
</evidence>
<evidence type="ECO:0000256" key="3">
    <source>
        <dbReference type="ARBA" id="ARBA00022603"/>
    </source>
</evidence>
<dbReference type="Pfam" id="PF23016">
    <property type="entry name" value="RsmI_C"/>
    <property type="match status" value="1"/>
</dbReference>
<dbReference type="HAMAP" id="MF_01877">
    <property type="entry name" value="16SrRNA_methyltr_I"/>
    <property type="match status" value="1"/>
</dbReference>
<evidence type="ECO:0000259" key="8">
    <source>
        <dbReference type="Pfam" id="PF23016"/>
    </source>
</evidence>
<dbReference type="Pfam" id="PF00590">
    <property type="entry name" value="TP_methylase"/>
    <property type="match status" value="1"/>
</dbReference>
<dbReference type="EC" id="2.1.1.198" evidence="6"/>
<keyword evidence="10" id="KW-1185">Reference proteome</keyword>